<accession>A0A5K3FJ88</accession>
<evidence type="ECO:0000256" key="2">
    <source>
        <dbReference type="ARBA" id="ARBA00022703"/>
    </source>
</evidence>
<keyword evidence="4" id="KW-0472">Membrane</keyword>
<dbReference type="SUPFAM" id="SSF56854">
    <property type="entry name" value="Bcl-2 inhibitors of programmed cell death"/>
    <property type="match status" value="1"/>
</dbReference>
<evidence type="ECO:0000313" key="6">
    <source>
        <dbReference type="WBParaSite" id="MCU_008671-RA"/>
    </source>
</evidence>
<comment type="similarity">
    <text evidence="1">Belongs to the Bcl-2 family.</text>
</comment>
<reference evidence="6" key="1">
    <citation type="submission" date="2019-11" db="UniProtKB">
        <authorList>
            <consortium name="WormBaseParasite"/>
        </authorList>
    </citation>
    <scope>IDENTIFICATION</scope>
</reference>
<evidence type="ECO:0000256" key="4">
    <source>
        <dbReference type="SAM" id="Phobius"/>
    </source>
</evidence>
<dbReference type="Pfam" id="PF00452">
    <property type="entry name" value="Bcl-2"/>
    <property type="match status" value="1"/>
</dbReference>
<dbReference type="WBParaSite" id="MCU_008671-RA">
    <property type="protein sequence ID" value="MCU_008671-RA"/>
    <property type="gene ID" value="MCU_008671"/>
</dbReference>
<dbReference type="GO" id="GO:0051400">
    <property type="term" value="F:BH domain binding"/>
    <property type="evidence" value="ECO:0007669"/>
    <property type="project" value="TreeGrafter"/>
</dbReference>
<dbReference type="PANTHER" id="PTHR11256">
    <property type="entry name" value="BCL-2 RELATED"/>
    <property type="match status" value="1"/>
</dbReference>
<dbReference type="GO" id="GO:0001836">
    <property type="term" value="P:release of cytochrome c from mitochondria"/>
    <property type="evidence" value="ECO:0007669"/>
    <property type="project" value="TreeGrafter"/>
</dbReference>
<dbReference type="GO" id="GO:0097192">
    <property type="term" value="P:extrinsic apoptotic signaling pathway in absence of ligand"/>
    <property type="evidence" value="ECO:0007669"/>
    <property type="project" value="TreeGrafter"/>
</dbReference>
<dbReference type="GO" id="GO:0042981">
    <property type="term" value="P:regulation of apoptotic process"/>
    <property type="evidence" value="ECO:0007669"/>
    <property type="project" value="InterPro"/>
</dbReference>
<dbReference type="InterPro" id="IPR036834">
    <property type="entry name" value="Bcl-2-like_sf"/>
</dbReference>
<feature type="transmembrane region" description="Helical" evidence="4">
    <location>
        <begin position="333"/>
        <end position="359"/>
    </location>
</feature>
<dbReference type="InterPro" id="IPR046371">
    <property type="entry name" value="Bcl-2_BH1-3"/>
</dbReference>
<dbReference type="PANTHER" id="PTHR11256:SF56">
    <property type="entry name" value="BCL-2 BCL-2 HOMOLOGY REGION 1-3 DOMAIN-CONTAINING PROTEIN"/>
    <property type="match status" value="1"/>
</dbReference>
<evidence type="ECO:0000256" key="1">
    <source>
        <dbReference type="ARBA" id="ARBA00009458"/>
    </source>
</evidence>
<keyword evidence="2" id="KW-0053">Apoptosis</keyword>
<proteinExistence type="inferred from homology"/>
<dbReference type="AlphaFoldDB" id="A0A5K3FJ88"/>
<evidence type="ECO:0000259" key="5">
    <source>
        <dbReference type="SMART" id="SM00337"/>
    </source>
</evidence>
<keyword evidence="4" id="KW-1133">Transmembrane helix</keyword>
<keyword evidence="4" id="KW-0812">Transmembrane</keyword>
<feature type="region of interest" description="Disordered" evidence="3">
    <location>
        <begin position="30"/>
        <end position="58"/>
    </location>
</feature>
<feature type="compositionally biased region" description="Low complexity" evidence="3">
    <location>
        <begin position="46"/>
        <end position="57"/>
    </location>
</feature>
<name>A0A5K3FJ88_MESCO</name>
<dbReference type="SMART" id="SM00337">
    <property type="entry name" value="BCL"/>
    <property type="match status" value="1"/>
</dbReference>
<dbReference type="GO" id="GO:0008630">
    <property type="term" value="P:intrinsic apoptotic signaling pathway in response to DNA damage"/>
    <property type="evidence" value="ECO:0007669"/>
    <property type="project" value="TreeGrafter"/>
</dbReference>
<evidence type="ECO:0000256" key="3">
    <source>
        <dbReference type="SAM" id="MobiDB-lite"/>
    </source>
</evidence>
<sequence>MHTVFTDCQVGGGGGCDGGASAGASALNAGDGGAVSQPLTPTEDIPASLPSSLSLPSTFAQHDVPSEAAVAAPCATTSNGEAGAAPLEVNVQLNISDAFEQTDPEVVRSSSSRILRAFIVISLDKAAESSEDVHISAHASVRAEASVSSVNGACGDTSSSDEDRDSGTLSPVPLNQAQTRQLRESAFGNLNDVERQIASRLAELGDLVQNQCGAEIEQLIDQLGNIESFNSVLGRIAKMVFTNNSINWGRIVVLFYFGFRIFLRYVGQGVREAIIAVFNKVVAALNEICSARIFRWIANHGGWLRVTEMRRRSRTTVATSTSTDLISSSSSSLLGIFSSLSLVEQTTVVAAIVVVIAFFRYRQLQ</sequence>
<dbReference type="InterPro" id="IPR026298">
    <property type="entry name" value="Bcl-2_fam"/>
</dbReference>
<feature type="region of interest" description="Disordered" evidence="3">
    <location>
        <begin position="150"/>
        <end position="175"/>
    </location>
</feature>
<protein>
    <submittedName>
        <fullName evidence="6">BCL domain-containing protein</fullName>
    </submittedName>
</protein>
<dbReference type="GO" id="GO:0005741">
    <property type="term" value="C:mitochondrial outer membrane"/>
    <property type="evidence" value="ECO:0007669"/>
    <property type="project" value="TreeGrafter"/>
</dbReference>
<feature type="domain" description="Bcl-2 Bcl-2 homology region 1-3" evidence="5">
    <location>
        <begin position="201"/>
        <end position="303"/>
    </location>
</feature>
<organism evidence="6">
    <name type="scientific">Mesocestoides corti</name>
    <name type="common">Flatworm</name>
    <dbReference type="NCBI Taxonomy" id="53468"/>
    <lineage>
        <taxon>Eukaryota</taxon>
        <taxon>Metazoa</taxon>
        <taxon>Spiralia</taxon>
        <taxon>Lophotrochozoa</taxon>
        <taxon>Platyhelminthes</taxon>
        <taxon>Cestoda</taxon>
        <taxon>Eucestoda</taxon>
        <taxon>Cyclophyllidea</taxon>
        <taxon>Mesocestoididae</taxon>
        <taxon>Mesocestoides</taxon>
    </lineage>
</organism>
<dbReference type="PROSITE" id="PS50062">
    <property type="entry name" value="BCL2_FAMILY"/>
    <property type="match status" value="1"/>
</dbReference>
<dbReference type="Gene3D" id="1.10.437.10">
    <property type="entry name" value="Blc2-like"/>
    <property type="match status" value="1"/>
</dbReference>
<dbReference type="InterPro" id="IPR002475">
    <property type="entry name" value="Bcl2-like"/>
</dbReference>